<dbReference type="Proteomes" id="UP000016665">
    <property type="component" value="Chromosome 8"/>
</dbReference>
<evidence type="ECO:0000313" key="2">
    <source>
        <dbReference type="Ensembl" id="ENSFALP00000026550.1"/>
    </source>
</evidence>
<proteinExistence type="predicted"/>
<feature type="region of interest" description="Disordered" evidence="1">
    <location>
        <begin position="123"/>
        <end position="150"/>
    </location>
</feature>
<evidence type="ECO:0000256" key="1">
    <source>
        <dbReference type="SAM" id="MobiDB-lite"/>
    </source>
</evidence>
<evidence type="ECO:0000313" key="3">
    <source>
        <dbReference type="Proteomes" id="UP000016665"/>
    </source>
</evidence>
<feature type="region of interest" description="Disordered" evidence="1">
    <location>
        <begin position="1"/>
        <end position="20"/>
    </location>
</feature>
<sequence length="277" mass="30208">MGLPSASRVVARDEEDEEEKIFPADSPVLLRELNNKSHYSGWVQASNALGTARSAPRLLSLQELVVPALPVAIGAHTSESSPPVTTTRWRSRTRLQNVRCQERHRATGTPTWQVEPCDTAAQEGPRRQRELQRAKPCDTAAQEGPRWQRELQSDTEFEFQARCRLGSAQSPWSAWSPPFFYRTPEAGALSRGRTASGVGQPRGARSPAEVALGDTGQCWAMAGLDVLRGFFPAVQIPPSLAAFLLPRGGKNRISRGVATNLCHPEPAPPICAAVTWG</sequence>
<name>A0A803VUZ4_FICAL</name>
<reference evidence="2" key="3">
    <citation type="submission" date="2025-09" db="UniProtKB">
        <authorList>
            <consortium name="Ensembl"/>
        </authorList>
    </citation>
    <scope>IDENTIFICATION</scope>
</reference>
<dbReference type="AlphaFoldDB" id="A0A803VUZ4"/>
<feature type="compositionally biased region" description="Basic and acidic residues" evidence="1">
    <location>
        <begin position="124"/>
        <end position="136"/>
    </location>
</feature>
<dbReference type="InterPro" id="IPR013783">
    <property type="entry name" value="Ig-like_fold"/>
</dbReference>
<reference evidence="2 3" key="1">
    <citation type="journal article" date="2012" name="Nature">
        <title>The genomic landscape of species divergence in Ficedula flycatchers.</title>
        <authorList>
            <person name="Ellegren H."/>
            <person name="Smeds L."/>
            <person name="Burri R."/>
            <person name="Olason P.I."/>
            <person name="Backstrom N."/>
            <person name="Kawakami T."/>
            <person name="Kunstner A."/>
            <person name="Makinen H."/>
            <person name="Nadachowska-Brzyska K."/>
            <person name="Qvarnstrom A."/>
            <person name="Uebbing S."/>
            <person name="Wolf J.B."/>
        </authorList>
    </citation>
    <scope>NUCLEOTIDE SEQUENCE [LARGE SCALE GENOMIC DNA]</scope>
</reference>
<dbReference type="InterPro" id="IPR036116">
    <property type="entry name" value="FN3_sf"/>
</dbReference>
<dbReference type="SUPFAM" id="SSF49265">
    <property type="entry name" value="Fibronectin type III"/>
    <property type="match status" value="1"/>
</dbReference>
<dbReference type="Gene3D" id="2.60.40.10">
    <property type="entry name" value="Immunoglobulins"/>
    <property type="match status" value="1"/>
</dbReference>
<keyword evidence="3" id="KW-1185">Reference proteome</keyword>
<dbReference type="Ensembl" id="ENSFALT00000017433.2">
    <property type="protein sequence ID" value="ENSFALP00000026550.1"/>
    <property type="gene ID" value="ENSFALG00000020272.2"/>
</dbReference>
<accession>A0A803VUZ4</accession>
<protein>
    <submittedName>
        <fullName evidence="2">Uncharacterized protein</fullName>
    </submittedName>
</protein>
<organism evidence="2 3">
    <name type="scientific">Ficedula albicollis</name>
    <name type="common">Collared flycatcher</name>
    <name type="synonym">Muscicapa albicollis</name>
    <dbReference type="NCBI Taxonomy" id="59894"/>
    <lineage>
        <taxon>Eukaryota</taxon>
        <taxon>Metazoa</taxon>
        <taxon>Chordata</taxon>
        <taxon>Craniata</taxon>
        <taxon>Vertebrata</taxon>
        <taxon>Euteleostomi</taxon>
        <taxon>Archelosauria</taxon>
        <taxon>Archosauria</taxon>
        <taxon>Dinosauria</taxon>
        <taxon>Saurischia</taxon>
        <taxon>Theropoda</taxon>
        <taxon>Coelurosauria</taxon>
        <taxon>Aves</taxon>
        <taxon>Neognathae</taxon>
        <taxon>Neoaves</taxon>
        <taxon>Telluraves</taxon>
        <taxon>Australaves</taxon>
        <taxon>Passeriformes</taxon>
        <taxon>Muscicapidae</taxon>
        <taxon>Ficedula</taxon>
    </lineage>
</organism>
<reference evidence="2" key="2">
    <citation type="submission" date="2025-08" db="UniProtKB">
        <authorList>
            <consortium name="Ensembl"/>
        </authorList>
    </citation>
    <scope>IDENTIFICATION</scope>
</reference>